<evidence type="ECO:0000256" key="1">
    <source>
        <dbReference type="SAM" id="SignalP"/>
    </source>
</evidence>
<accession>A0A0C9TYY4</accession>
<dbReference type="GO" id="GO:0006508">
    <property type="term" value="P:proteolysis"/>
    <property type="evidence" value="ECO:0007669"/>
    <property type="project" value="TreeGrafter"/>
</dbReference>
<reference evidence="3 4" key="1">
    <citation type="submission" date="2014-06" db="EMBL/GenBank/DDBJ databases">
        <authorList>
            <consortium name="DOE Joint Genome Institute"/>
            <person name="Kuo A."/>
            <person name="Kohler A."/>
            <person name="Nagy L.G."/>
            <person name="Floudas D."/>
            <person name="Copeland A."/>
            <person name="Barry K.W."/>
            <person name="Cichocki N."/>
            <person name="Veneault-Fourrey C."/>
            <person name="LaButti K."/>
            <person name="Lindquist E.A."/>
            <person name="Lipzen A."/>
            <person name="Lundell T."/>
            <person name="Morin E."/>
            <person name="Murat C."/>
            <person name="Sun H."/>
            <person name="Tunlid A."/>
            <person name="Henrissat B."/>
            <person name="Grigoriev I.V."/>
            <person name="Hibbett D.S."/>
            <person name="Martin F."/>
            <person name="Nordberg H.P."/>
            <person name="Cantor M.N."/>
            <person name="Hua S.X."/>
        </authorList>
    </citation>
    <scope>NUCLEOTIDE SEQUENCE [LARGE SCALE GENOMIC DNA]</scope>
    <source>
        <strain evidence="3 4">ATCC 200175</strain>
    </source>
</reference>
<dbReference type="InterPro" id="IPR015366">
    <property type="entry name" value="S53_propep"/>
</dbReference>
<dbReference type="Pfam" id="PF09286">
    <property type="entry name" value="Pro-kuma_activ"/>
    <property type="match status" value="1"/>
</dbReference>
<keyword evidence="4" id="KW-1185">Reference proteome</keyword>
<dbReference type="PANTHER" id="PTHR14218:SF19">
    <property type="entry name" value="SERINE PROTEASE AORO, PUTATIVE (AFU_ORTHOLOGUE AFUA_6G10250)-RELATED"/>
    <property type="match status" value="1"/>
</dbReference>
<dbReference type="GO" id="GO:0008240">
    <property type="term" value="F:tripeptidyl-peptidase activity"/>
    <property type="evidence" value="ECO:0007669"/>
    <property type="project" value="TreeGrafter"/>
</dbReference>
<evidence type="ECO:0000313" key="4">
    <source>
        <dbReference type="Proteomes" id="UP000053647"/>
    </source>
</evidence>
<feature type="signal peptide" evidence="1">
    <location>
        <begin position="1"/>
        <end position="18"/>
    </location>
</feature>
<evidence type="ECO:0000313" key="3">
    <source>
        <dbReference type="EMBL" id="KIJ15543.1"/>
    </source>
</evidence>
<dbReference type="CDD" id="cd11377">
    <property type="entry name" value="Pro-peptidase_S53"/>
    <property type="match status" value="1"/>
</dbReference>
<feature type="domain" description="Peptidase S53 activation" evidence="2">
    <location>
        <begin position="37"/>
        <end position="101"/>
    </location>
</feature>
<evidence type="ECO:0000259" key="2">
    <source>
        <dbReference type="Pfam" id="PF09286"/>
    </source>
</evidence>
<proteinExistence type="predicted"/>
<dbReference type="Proteomes" id="UP000053647">
    <property type="component" value="Unassembled WGS sequence"/>
</dbReference>
<reference evidence="4" key="2">
    <citation type="submission" date="2015-01" db="EMBL/GenBank/DDBJ databases">
        <title>Evolutionary Origins and Diversification of the Mycorrhizal Mutualists.</title>
        <authorList>
            <consortium name="DOE Joint Genome Institute"/>
            <consortium name="Mycorrhizal Genomics Consortium"/>
            <person name="Kohler A."/>
            <person name="Kuo A."/>
            <person name="Nagy L.G."/>
            <person name="Floudas D."/>
            <person name="Copeland A."/>
            <person name="Barry K.W."/>
            <person name="Cichocki N."/>
            <person name="Veneault-Fourrey C."/>
            <person name="LaButti K."/>
            <person name="Lindquist E.A."/>
            <person name="Lipzen A."/>
            <person name="Lundell T."/>
            <person name="Morin E."/>
            <person name="Murat C."/>
            <person name="Riley R."/>
            <person name="Ohm R."/>
            <person name="Sun H."/>
            <person name="Tunlid A."/>
            <person name="Henrissat B."/>
            <person name="Grigoriev I.V."/>
            <person name="Hibbett D.S."/>
            <person name="Martin F."/>
        </authorList>
    </citation>
    <scope>NUCLEOTIDE SEQUENCE [LARGE SCALE GENOMIC DNA]</scope>
    <source>
        <strain evidence="4">ATCC 200175</strain>
    </source>
</reference>
<dbReference type="SUPFAM" id="SSF54897">
    <property type="entry name" value="Protease propeptides/inhibitors"/>
    <property type="match status" value="1"/>
</dbReference>
<organism evidence="3 4">
    <name type="scientific">Paxillus involutus ATCC 200175</name>
    <dbReference type="NCBI Taxonomy" id="664439"/>
    <lineage>
        <taxon>Eukaryota</taxon>
        <taxon>Fungi</taxon>
        <taxon>Dikarya</taxon>
        <taxon>Basidiomycota</taxon>
        <taxon>Agaricomycotina</taxon>
        <taxon>Agaricomycetes</taxon>
        <taxon>Agaricomycetidae</taxon>
        <taxon>Boletales</taxon>
        <taxon>Paxilineae</taxon>
        <taxon>Paxillaceae</taxon>
        <taxon>Paxillus</taxon>
    </lineage>
</organism>
<name>A0A0C9TYY4_PAXIN</name>
<dbReference type="GO" id="GO:0004175">
    <property type="term" value="F:endopeptidase activity"/>
    <property type="evidence" value="ECO:0007669"/>
    <property type="project" value="TreeGrafter"/>
</dbReference>
<dbReference type="EMBL" id="KN819336">
    <property type="protein sequence ID" value="KIJ15543.1"/>
    <property type="molecule type" value="Genomic_DNA"/>
</dbReference>
<protein>
    <recommendedName>
        <fullName evidence="2">Peptidase S53 activation domain-containing protein</fullName>
    </recommendedName>
</protein>
<sequence>MRSLLSLVILSLGLLAAAEPALSPYTLHEKRTHVPAGWSLKRRHDASTVVPLRFALTQKNIDEVGKYLMEVSHPKSENYGKHWTAGEVIKTFAPSEESIEAMAPLTGDEQEVP</sequence>
<feature type="chain" id="PRO_5002203937" description="Peptidase S53 activation domain-containing protein" evidence="1">
    <location>
        <begin position="19"/>
        <end position="113"/>
    </location>
</feature>
<dbReference type="InterPro" id="IPR050819">
    <property type="entry name" value="Tripeptidyl-peptidase_I"/>
</dbReference>
<keyword evidence="1" id="KW-0732">Signal</keyword>
<dbReference type="AlphaFoldDB" id="A0A0C9TYY4"/>
<dbReference type="PANTHER" id="PTHR14218">
    <property type="entry name" value="PROTEASE S8 TRIPEPTIDYL PEPTIDASE I CLN2"/>
    <property type="match status" value="1"/>
</dbReference>
<dbReference type="OrthoDB" id="3260196at2759"/>
<gene>
    <name evidence="3" type="ORF">PAXINDRAFT_11661</name>
</gene>
<dbReference type="HOGENOM" id="CLU_2134298_0_0_1"/>